<gene>
    <name evidence="2" type="ORF">HUK68_06885</name>
</gene>
<feature type="compositionally biased region" description="Basic and acidic residues" evidence="1">
    <location>
        <begin position="107"/>
        <end position="120"/>
    </location>
</feature>
<feature type="region of interest" description="Disordered" evidence="1">
    <location>
        <begin position="91"/>
        <end position="120"/>
    </location>
</feature>
<evidence type="ECO:0000313" key="2">
    <source>
        <dbReference type="EMBL" id="QKV52650.1"/>
    </source>
</evidence>
<dbReference type="EMBL" id="CP054840">
    <property type="protein sequence ID" value="QKV52650.1"/>
    <property type="molecule type" value="Genomic_DNA"/>
</dbReference>
<evidence type="ECO:0008006" key="4">
    <source>
        <dbReference type="Google" id="ProtNLM"/>
    </source>
</evidence>
<sequence>MKAAATLILKTVLPLAVLGALYCADQRGEERGRLQAQNKQLDGTVQQLSEALERSGQLADSLEQILDTNRTGQNDAKSSIDSLAAGLRSGSIRLSVRTAPEPGPDAGAERPRPGNPEARAELDREDAEALLGLTGEGDAAIRDLNTCIDAYGAVRAIVNKAAP</sequence>
<accession>A0A6N1X4E5</accession>
<dbReference type="Proteomes" id="UP000509579">
    <property type="component" value="Chromosome"/>
</dbReference>
<dbReference type="KEGG" id="aant:HUK68_06885"/>
<name>A0A6N1X4E5_9BURK</name>
<dbReference type="RefSeq" id="WP_175503529.1">
    <property type="nucleotide sequence ID" value="NZ_CP054840.1"/>
</dbReference>
<proteinExistence type="predicted"/>
<evidence type="ECO:0000256" key="1">
    <source>
        <dbReference type="SAM" id="MobiDB-lite"/>
    </source>
</evidence>
<dbReference type="AlphaFoldDB" id="A0A6N1X4E5"/>
<reference evidence="2 3" key="1">
    <citation type="submission" date="2020-06" db="EMBL/GenBank/DDBJ databases">
        <title>Acidovorax antarctica sp. nov., isolated from Corinth ice sheet soil, Antarctic Fields Peninsula.</title>
        <authorList>
            <person name="Xu Q."/>
            <person name="Peng F."/>
        </authorList>
    </citation>
    <scope>NUCLEOTIDE SEQUENCE [LARGE SCALE GENOMIC DNA]</scope>
    <source>
        <strain evidence="2 3">16-35-5</strain>
    </source>
</reference>
<keyword evidence="3" id="KW-1185">Reference proteome</keyword>
<evidence type="ECO:0000313" key="3">
    <source>
        <dbReference type="Proteomes" id="UP000509579"/>
    </source>
</evidence>
<protein>
    <recommendedName>
        <fullName evidence="4">Bacteriophage Rz lysis protein</fullName>
    </recommendedName>
</protein>
<organism evidence="2 3">
    <name type="scientific">Comamonas antarctica</name>
    <dbReference type="NCBI Taxonomy" id="2743470"/>
    <lineage>
        <taxon>Bacteria</taxon>
        <taxon>Pseudomonadati</taxon>
        <taxon>Pseudomonadota</taxon>
        <taxon>Betaproteobacteria</taxon>
        <taxon>Burkholderiales</taxon>
        <taxon>Comamonadaceae</taxon>
        <taxon>Comamonas</taxon>
    </lineage>
</organism>